<protein>
    <submittedName>
        <fullName evidence="2">Uncharacterized protein</fullName>
    </submittedName>
</protein>
<evidence type="ECO:0000256" key="1">
    <source>
        <dbReference type="SAM" id="MobiDB-lite"/>
    </source>
</evidence>
<dbReference type="EMBL" id="FR872582">
    <property type="protein sequence ID" value="CCB89847.1"/>
    <property type="molecule type" value="Genomic_DNA"/>
</dbReference>
<proteinExistence type="predicted"/>
<feature type="region of interest" description="Disordered" evidence="1">
    <location>
        <begin position="1"/>
        <end position="25"/>
    </location>
</feature>
<dbReference type="HOGENOM" id="CLU_582525_0_0_0"/>
<evidence type="ECO:0000313" key="2">
    <source>
        <dbReference type="EMBL" id="CCB89847.1"/>
    </source>
</evidence>
<reference evidence="2 3" key="2">
    <citation type="journal article" date="2011" name="Mol. Biol. Evol.">
        <title>Unity in variety--the pan-genome of the Chlamydiae.</title>
        <authorList>
            <person name="Collingro A."/>
            <person name="Tischler P."/>
            <person name="Weinmaier T."/>
            <person name="Penz T."/>
            <person name="Heinz E."/>
            <person name="Brunham R.C."/>
            <person name="Read T.D."/>
            <person name="Bavoil P.M."/>
            <person name="Sachse K."/>
            <person name="Kahane S."/>
            <person name="Friedman M.G."/>
            <person name="Rattei T."/>
            <person name="Myers G.S."/>
            <person name="Horn M."/>
        </authorList>
    </citation>
    <scope>NUCLEOTIDE SEQUENCE [LARGE SCALE GENOMIC DNA]</scope>
    <source>
        <strain evidence="3">ATCC VR-1471 / Z</strain>
    </source>
</reference>
<organism evidence="2 3">
    <name type="scientific">Simkania negevensis (strain ATCC VR-1471 / DSM 27360 / Z)</name>
    <dbReference type="NCBI Taxonomy" id="331113"/>
    <lineage>
        <taxon>Bacteria</taxon>
        <taxon>Pseudomonadati</taxon>
        <taxon>Chlamydiota</taxon>
        <taxon>Chlamydiia</taxon>
        <taxon>Parachlamydiales</taxon>
        <taxon>Simkaniaceae</taxon>
        <taxon>Simkania</taxon>
    </lineage>
</organism>
<accession>F8L3I8</accession>
<evidence type="ECO:0000313" key="3">
    <source>
        <dbReference type="Proteomes" id="UP000000496"/>
    </source>
</evidence>
<dbReference type="RefSeq" id="WP_013944313.1">
    <property type="nucleotide sequence ID" value="NC_015713.1"/>
</dbReference>
<dbReference type="AlphaFoldDB" id="F8L3I8"/>
<feature type="compositionally biased region" description="Polar residues" evidence="1">
    <location>
        <begin position="1"/>
        <end position="23"/>
    </location>
</feature>
<name>F8L3I8_SIMNZ</name>
<gene>
    <name evidence="2" type="ordered locus">SNE_A19700</name>
</gene>
<dbReference type="Proteomes" id="UP000000496">
    <property type="component" value="Chromosome gsn.131"/>
</dbReference>
<sequence length="469" mass="53189">MSSILPQSSDQKVNATQSSQATESKAGINWKSAASSVIEYSIDVFYKIGNVVFGNPWIVPVEDQTSEAKPSVITSKESVQSNIDKQSDEMRTNLKNVLQILIRLNMSPERAVIRMSEIKIFFDQEASEEQIVSDLKFMIDHLDELYFGPAICSPQESVQARIDTLPELVRPNLKAVLQSSKEKGRSGLEVASHHPTLRGLLSYDERTSFEQVSSDYEYMMDHLDELDFGPAVRSSKESVQARINTLPEMLKPNLKAVLQSSKEKGRSGLEVASHHPTLRGMLLYDERISHEQVSNDYQFMVDHLDELNFGPTGHSSMEGIQVKLSVLDNGARPGNVMRIQRMFDRMTPQDQTEFFAMIKEIEKQGVDAYEFIVLYNSKFLSTECQLKEIIYDEYQAGTSLEQVRSDLLFILKNSKSFNFEKGRIEVKETAAVALQVKKTKKKKNVRFNDQIVVRPIEKANLGIRSSRWG</sequence>
<dbReference type="KEGG" id="sng:SNE_A19700"/>
<keyword evidence="3" id="KW-1185">Reference proteome</keyword>
<reference key="1">
    <citation type="journal article" date="2011" name="Mol. Biol. Evol.">
        <title>Unity in variety -- the pan-genome of the Chlamydiae.</title>
        <authorList>
            <person name="Collingro A."/>
            <person name="Tischler P."/>
            <person name="Weinmaier T."/>
            <person name="Penz T."/>
            <person name="Heinz E."/>
            <person name="Brunham R.C."/>
            <person name="Read T.D."/>
            <person name="Bavoil P.M."/>
            <person name="Sachse K."/>
            <person name="Kahane S."/>
            <person name="Friedman M.G."/>
            <person name="Rattei T."/>
            <person name="Myers G.S.A."/>
            <person name="Horn M."/>
        </authorList>
    </citation>
    <scope>NUCLEOTIDE SEQUENCE</scope>
    <source>
        <strain>Z</strain>
    </source>
</reference>